<feature type="compositionally biased region" description="Basic and acidic residues" evidence="1">
    <location>
        <begin position="1239"/>
        <end position="1249"/>
    </location>
</feature>
<feature type="compositionally biased region" description="Polar residues" evidence="1">
    <location>
        <begin position="589"/>
        <end position="602"/>
    </location>
</feature>
<proteinExistence type="predicted"/>
<sequence>MSAPSPSNNAAFANYGYSPQVQQTFRQSGPPGFANTPAASGSTPLTHEAQQAQWHAQWQQYYAQQAAMQQQQQSVTVQQQPQQQQKQMAGLLQAQLPPQQAAFQAQGVGAFNPQQAQMLQQNMLAAHQGQFNFQQMQPGLVGMQQQQQGQMHPQQAQQMFSQGQGGRQGGLMNKRQKTGQAGTSGQPQQQQPFSQMNRGGMHANSKGLNASNNASNSFIGPVPPMPQAGPAQMQHALPNKPQGAMGMGMRGGLSPQGGSLRGNGLMRGGMSPIAGGMGRGASRATSGAGLGLAGAPSGPSGRGANGQLMNNNMIMNSGRMMQANQQPIGRGAPGAPSGPSGSGRPPNAPKGPLGSGNSNHNHHTQGSNSPIAHAPSGPSNPGPGKAAQSMLHGVVPPAGPAATTAGGGGSRGQAGKAARQQQGALPSQRGNRTAQLPQSALFGARGNLGVGGGLNGSAAATVNGGPGSSAGSISSAQSHEAKKMHSDFKIAGIKIDSIGWEWSLLEEIEGEARRLAEEKEAQEQAQSAAAAAVEEGAEMQAEADAEPKAEEAETSPDVAGAKPDSKADNAETTVHGMSQNVAKKEEETSTTCNSLEADNANTLADHEMKPKPEEVKTEEDAETLVAVPAAPKGPRGAKRNADGNVKADAEFRAESSKLRLQFAVPQGGGPPGAPTGPKKQARVNGESGTVTAAKATKDKGLEDGAGEDTAEDATTDGDVEGADGTWTPWSRGPPQIASNRIVITYARGVNRLSIDVDSIKKATVHKAERTIEIVVSVQLGTQATAALDESSVVRSKGADRVEQEWVVCKGLQVEKREGGSDKGIYQAVPRIALHRAWDGEMASFGREPGNALPAEGVDHTLPPLFRLLPETSGEPPTVGEELRILVQLDRLQPLPNEPWLRTGNIKTLLAKMQSYSKRPQEHPWFGKLEVADPDPPPGLKDHLMEWANLHNKTTSGSPKDRRRFVNEHLHGYKVLVELFVKAIRIDGGGHFGNSGNLSSDFGQSLDNARSRWMNFGSSDRLGLALFAFFDIASGEREIDEAEAARLAAGLESILLDLPIHLLQKGADSLWKEYSERKRREEKQKEREAKRKEKEEKAASERIESETQKKPEVEQEHGERDEVSDSTNGAGPGARKAMKRKAEDLDLDEAPENSVGTPADVGVPLQAEAPVQTEDSAEGGETPAPEGQEQRPVERGSRTPEPPIAPLPLITEDEACQDGENFAAAGNPGDALMANPQQTHAHDGREDGNREVVGAKTMPDADEAAE</sequence>
<dbReference type="HOGENOM" id="CLU_264451_0_0_1"/>
<feature type="compositionally biased region" description="Basic and acidic residues" evidence="1">
    <location>
        <begin position="604"/>
        <end position="615"/>
    </location>
</feature>
<dbReference type="Proteomes" id="UP000027361">
    <property type="component" value="Unassembled WGS sequence"/>
</dbReference>
<keyword evidence="3" id="KW-1185">Reference proteome</keyword>
<dbReference type="InterPro" id="IPR050899">
    <property type="entry name" value="DDRGK_domain-containing"/>
</dbReference>
<feature type="compositionally biased region" description="Low complexity" evidence="1">
    <location>
        <begin position="329"/>
        <end position="345"/>
    </location>
</feature>
<feature type="compositionally biased region" description="Acidic residues" evidence="1">
    <location>
        <begin position="704"/>
        <end position="721"/>
    </location>
</feature>
<feature type="region of interest" description="Disordered" evidence="1">
    <location>
        <begin position="324"/>
        <end position="434"/>
    </location>
</feature>
<feature type="compositionally biased region" description="Basic and acidic residues" evidence="1">
    <location>
        <begin position="1073"/>
        <end position="1122"/>
    </location>
</feature>
<evidence type="ECO:0000313" key="3">
    <source>
        <dbReference type="Proteomes" id="UP000027361"/>
    </source>
</evidence>
<dbReference type="AlphaFoldDB" id="A0A066VPU4"/>
<feature type="compositionally biased region" description="Polar residues" evidence="1">
    <location>
        <begin position="355"/>
        <end position="370"/>
    </location>
</feature>
<dbReference type="InParanoid" id="A0A066VPU4"/>
<dbReference type="RefSeq" id="XP_013242477.1">
    <property type="nucleotide sequence ID" value="XM_013387023.1"/>
</dbReference>
<feature type="region of interest" description="Disordered" evidence="1">
    <location>
        <begin position="141"/>
        <end position="203"/>
    </location>
</feature>
<feature type="compositionally biased region" description="Low complexity" evidence="1">
    <location>
        <begin position="178"/>
        <end position="195"/>
    </location>
</feature>
<feature type="region of interest" description="Disordered" evidence="1">
    <location>
        <begin position="274"/>
        <end position="310"/>
    </location>
</feature>
<feature type="compositionally biased region" description="Basic and acidic residues" evidence="1">
    <location>
        <begin position="1187"/>
        <end position="1197"/>
    </location>
</feature>
<feature type="region of interest" description="Disordered" evidence="1">
    <location>
        <begin position="21"/>
        <end position="48"/>
    </location>
</feature>
<protein>
    <submittedName>
        <fullName evidence="2">Uncharacterized protein</fullName>
    </submittedName>
</protein>
<name>A0A066VPU4_TILAU</name>
<dbReference type="OrthoDB" id="431557at2759"/>
<comment type="caution">
    <text evidence="2">The sequence shown here is derived from an EMBL/GenBank/DDBJ whole genome shotgun (WGS) entry which is preliminary data.</text>
</comment>
<feature type="compositionally biased region" description="Low complexity" evidence="1">
    <location>
        <begin position="523"/>
        <end position="534"/>
    </location>
</feature>
<reference evidence="2 3" key="1">
    <citation type="submission" date="2014-05" db="EMBL/GenBank/DDBJ databases">
        <title>Draft genome sequence of a rare smut relative, Tilletiaria anomala UBC 951.</title>
        <authorList>
            <consortium name="DOE Joint Genome Institute"/>
            <person name="Toome M."/>
            <person name="Kuo A."/>
            <person name="Henrissat B."/>
            <person name="Lipzen A."/>
            <person name="Tritt A."/>
            <person name="Yoshinaga Y."/>
            <person name="Zane M."/>
            <person name="Barry K."/>
            <person name="Grigoriev I.V."/>
            <person name="Spatafora J.W."/>
            <person name="Aimea M.C."/>
        </authorList>
    </citation>
    <scope>NUCLEOTIDE SEQUENCE [LARGE SCALE GENOMIC DNA]</scope>
    <source>
        <strain evidence="2 3">UBC 951</strain>
    </source>
</reference>
<dbReference type="GeneID" id="25267248"/>
<feature type="compositionally biased region" description="Low complexity" evidence="1">
    <location>
        <begin position="280"/>
        <end position="299"/>
    </location>
</feature>
<dbReference type="PANTHER" id="PTHR48176">
    <property type="entry name" value="DDRGK DOMAIN-CONTAINING PROTEIN 1"/>
    <property type="match status" value="1"/>
</dbReference>
<accession>A0A066VPU4</accession>
<feature type="compositionally biased region" description="Polar residues" evidence="1">
    <location>
        <begin position="570"/>
        <end position="581"/>
    </location>
</feature>
<feature type="compositionally biased region" description="Acidic residues" evidence="1">
    <location>
        <begin position="535"/>
        <end position="544"/>
    </location>
</feature>
<feature type="compositionally biased region" description="Low complexity" evidence="1">
    <location>
        <begin position="141"/>
        <end position="162"/>
    </location>
</feature>
<evidence type="ECO:0000313" key="2">
    <source>
        <dbReference type="EMBL" id="KDN43762.1"/>
    </source>
</evidence>
<evidence type="ECO:0000256" key="1">
    <source>
        <dbReference type="SAM" id="MobiDB-lite"/>
    </source>
</evidence>
<feature type="region of interest" description="Disordered" evidence="1">
    <location>
        <begin position="515"/>
        <end position="621"/>
    </location>
</feature>
<dbReference type="GO" id="GO:0044389">
    <property type="term" value="F:ubiquitin-like protein ligase binding"/>
    <property type="evidence" value="ECO:0007669"/>
    <property type="project" value="TreeGrafter"/>
</dbReference>
<gene>
    <name evidence="2" type="ORF">K437DRAFT_295035</name>
</gene>
<feature type="compositionally biased region" description="Low complexity" evidence="1">
    <location>
        <begin position="413"/>
        <end position="424"/>
    </location>
</feature>
<dbReference type="EMBL" id="JMSN01000058">
    <property type="protein sequence ID" value="KDN43762.1"/>
    <property type="molecule type" value="Genomic_DNA"/>
</dbReference>
<organism evidence="2 3">
    <name type="scientific">Tilletiaria anomala (strain ATCC 24038 / CBS 436.72 / UBC 951)</name>
    <dbReference type="NCBI Taxonomy" id="1037660"/>
    <lineage>
        <taxon>Eukaryota</taxon>
        <taxon>Fungi</taxon>
        <taxon>Dikarya</taxon>
        <taxon>Basidiomycota</taxon>
        <taxon>Ustilaginomycotina</taxon>
        <taxon>Exobasidiomycetes</taxon>
        <taxon>Georgefischeriales</taxon>
        <taxon>Tilletiariaceae</taxon>
        <taxon>Tilletiaria</taxon>
    </lineage>
</organism>
<dbReference type="STRING" id="1037660.A0A066VPU4"/>
<dbReference type="PANTHER" id="PTHR48176:SF1">
    <property type="entry name" value="DDRGK DOMAIN-CONTAINING PROTEIN 1"/>
    <property type="match status" value="1"/>
</dbReference>
<feature type="region of interest" description="Disordered" evidence="1">
    <location>
        <begin position="664"/>
        <end position="733"/>
    </location>
</feature>
<feature type="region of interest" description="Disordered" evidence="1">
    <location>
        <begin position="1073"/>
        <end position="1265"/>
    </location>
</feature>